<comment type="caution">
    <text evidence="1">The sequence shown here is derived from an EMBL/GenBank/DDBJ whole genome shotgun (WGS) entry which is preliminary data.</text>
</comment>
<proteinExistence type="predicted"/>
<name>A0A558BRZ2_9BACT</name>
<keyword evidence="2" id="KW-1185">Reference proteome</keyword>
<reference evidence="1 2" key="1">
    <citation type="submission" date="2019-07" db="EMBL/GenBank/DDBJ databases">
        <title>Hymenobacter sp. straun FUR1 Genome sequencing and assembly.</title>
        <authorList>
            <person name="Chhetri G."/>
        </authorList>
    </citation>
    <scope>NUCLEOTIDE SEQUENCE [LARGE SCALE GENOMIC DNA]</scope>
    <source>
        <strain evidence="1 2">Fur1</strain>
    </source>
</reference>
<dbReference type="Proteomes" id="UP000317624">
    <property type="component" value="Unassembled WGS sequence"/>
</dbReference>
<evidence type="ECO:0000313" key="2">
    <source>
        <dbReference type="Proteomes" id="UP000317624"/>
    </source>
</evidence>
<protein>
    <submittedName>
        <fullName evidence="1">Uncharacterized protein</fullName>
    </submittedName>
</protein>
<dbReference type="RefSeq" id="WP_144849982.1">
    <property type="nucleotide sequence ID" value="NZ_VMRJ01000004.1"/>
</dbReference>
<accession>A0A558BRZ2</accession>
<sequence>MRRANGSWPSDLAFDRLAFLGARHIFQQHLTDARLSHKLTTKAYDASEELRASAPFGSE</sequence>
<dbReference type="AlphaFoldDB" id="A0A558BRZ2"/>
<gene>
    <name evidence="1" type="ORF">FNT36_16605</name>
</gene>
<organism evidence="1 2">
    <name type="scientific">Hymenobacter setariae</name>
    <dbReference type="NCBI Taxonomy" id="2594794"/>
    <lineage>
        <taxon>Bacteria</taxon>
        <taxon>Pseudomonadati</taxon>
        <taxon>Bacteroidota</taxon>
        <taxon>Cytophagia</taxon>
        <taxon>Cytophagales</taxon>
        <taxon>Hymenobacteraceae</taxon>
        <taxon>Hymenobacter</taxon>
    </lineage>
</organism>
<dbReference type="EMBL" id="VMRJ01000004">
    <property type="protein sequence ID" value="TVT39278.1"/>
    <property type="molecule type" value="Genomic_DNA"/>
</dbReference>
<evidence type="ECO:0000313" key="1">
    <source>
        <dbReference type="EMBL" id="TVT39278.1"/>
    </source>
</evidence>